<sequence>MSTLACHGDPEITSDPVLSRPVLNFSGALSSHTPLYFAALPAARSTMTPPAASRLLYISSWKHNSETAKDEPRLRKLLGHISVYDKTRTFTHNASNASSQDCGSETSAYAGYQVPSFKAFQAAIQDQLAAMAKSSTAESLRHTNDDGFEQDEDDSDYDSYDGDDWSDEDDSEDSDESFTDNESTEGQWSECTSPISPPCDEDGEADLWAIRPPTVVTTGTHLHPPYRTPVG</sequence>
<keyword evidence="3" id="KW-1185">Reference proteome</keyword>
<organism evidence="2 3">
    <name type="scientific">Exophiala bonariae</name>
    <dbReference type="NCBI Taxonomy" id="1690606"/>
    <lineage>
        <taxon>Eukaryota</taxon>
        <taxon>Fungi</taxon>
        <taxon>Dikarya</taxon>
        <taxon>Ascomycota</taxon>
        <taxon>Pezizomycotina</taxon>
        <taxon>Eurotiomycetes</taxon>
        <taxon>Chaetothyriomycetidae</taxon>
        <taxon>Chaetothyriales</taxon>
        <taxon>Herpotrichiellaceae</taxon>
        <taxon>Exophiala</taxon>
    </lineage>
</organism>
<dbReference type="GeneID" id="89969895"/>
<evidence type="ECO:0000313" key="3">
    <source>
        <dbReference type="Proteomes" id="UP001358417"/>
    </source>
</evidence>
<dbReference type="EMBL" id="JAVRRD010000011">
    <property type="protein sequence ID" value="KAK5053718.1"/>
    <property type="molecule type" value="Genomic_DNA"/>
</dbReference>
<accession>A0AAV9NB58</accession>
<comment type="caution">
    <text evidence="2">The sequence shown here is derived from an EMBL/GenBank/DDBJ whole genome shotgun (WGS) entry which is preliminary data.</text>
</comment>
<protein>
    <submittedName>
        <fullName evidence="2">Uncharacterized protein</fullName>
    </submittedName>
</protein>
<evidence type="ECO:0000256" key="1">
    <source>
        <dbReference type="SAM" id="MobiDB-lite"/>
    </source>
</evidence>
<dbReference type="RefSeq" id="XP_064706843.1">
    <property type="nucleotide sequence ID" value="XM_064845298.1"/>
</dbReference>
<reference evidence="2 3" key="1">
    <citation type="submission" date="2023-08" db="EMBL/GenBank/DDBJ databases">
        <title>Black Yeasts Isolated from many extreme environments.</title>
        <authorList>
            <person name="Coleine C."/>
            <person name="Stajich J.E."/>
            <person name="Selbmann L."/>
        </authorList>
    </citation>
    <scope>NUCLEOTIDE SEQUENCE [LARGE SCALE GENOMIC DNA]</scope>
    <source>
        <strain evidence="2 3">CCFEE 5792</strain>
    </source>
</reference>
<feature type="compositionally biased region" description="Acidic residues" evidence="1">
    <location>
        <begin position="146"/>
        <end position="183"/>
    </location>
</feature>
<dbReference type="Proteomes" id="UP001358417">
    <property type="component" value="Unassembled WGS sequence"/>
</dbReference>
<proteinExistence type="predicted"/>
<evidence type="ECO:0000313" key="2">
    <source>
        <dbReference type="EMBL" id="KAK5053718.1"/>
    </source>
</evidence>
<dbReference type="AlphaFoldDB" id="A0AAV9NB58"/>
<name>A0AAV9NB58_9EURO</name>
<gene>
    <name evidence="2" type="ORF">LTR84_001679</name>
</gene>
<feature type="region of interest" description="Disordered" evidence="1">
    <location>
        <begin position="137"/>
        <end position="231"/>
    </location>
</feature>